<dbReference type="GO" id="GO:0005634">
    <property type="term" value="C:nucleus"/>
    <property type="evidence" value="ECO:0007669"/>
    <property type="project" value="TreeGrafter"/>
</dbReference>
<dbReference type="Pfam" id="PF00145">
    <property type="entry name" value="DNA_methylase"/>
    <property type="match status" value="1"/>
</dbReference>
<organism evidence="5">
    <name type="scientific">marine sediment metagenome</name>
    <dbReference type="NCBI Taxonomy" id="412755"/>
    <lineage>
        <taxon>unclassified sequences</taxon>
        <taxon>metagenomes</taxon>
        <taxon>ecological metagenomes</taxon>
    </lineage>
</organism>
<protein>
    <recommendedName>
        <fullName evidence="1">DNA (cytosine-5-)-methyltransferase</fullName>
        <ecNumber evidence="1">2.1.1.37</ecNumber>
    </recommendedName>
</protein>
<dbReference type="GO" id="GO:0044027">
    <property type="term" value="P:negative regulation of gene expression via chromosomal CpG island methylation"/>
    <property type="evidence" value="ECO:0007669"/>
    <property type="project" value="TreeGrafter"/>
</dbReference>
<dbReference type="SUPFAM" id="SSF53335">
    <property type="entry name" value="S-adenosyl-L-methionine-dependent methyltransferases"/>
    <property type="match status" value="1"/>
</dbReference>
<evidence type="ECO:0000313" key="5">
    <source>
        <dbReference type="EMBL" id="KKK87661.1"/>
    </source>
</evidence>
<dbReference type="PANTHER" id="PTHR10629">
    <property type="entry name" value="CYTOSINE-SPECIFIC METHYLTRANSFERASE"/>
    <property type="match status" value="1"/>
</dbReference>
<keyword evidence="3" id="KW-0808">Transferase</keyword>
<dbReference type="AlphaFoldDB" id="A0A0F9BTF7"/>
<keyword evidence="4" id="KW-0949">S-adenosyl-L-methionine</keyword>
<sequence length="86" mass="9350">DPNKPSPTILARGNGKGGVCALQHPLNHRRLSVRESASIQTFPLNFKFIGSMNSCYRQVGNAVPVLFSYHLGLQLKALEGSQLKCA</sequence>
<reference evidence="5" key="1">
    <citation type="journal article" date="2015" name="Nature">
        <title>Complex archaea that bridge the gap between prokaryotes and eukaryotes.</title>
        <authorList>
            <person name="Spang A."/>
            <person name="Saw J.H."/>
            <person name="Jorgensen S.L."/>
            <person name="Zaremba-Niedzwiedzka K."/>
            <person name="Martijn J."/>
            <person name="Lind A.E."/>
            <person name="van Eijk R."/>
            <person name="Schleper C."/>
            <person name="Guy L."/>
            <person name="Ettema T.J."/>
        </authorList>
    </citation>
    <scope>NUCLEOTIDE SEQUENCE</scope>
</reference>
<dbReference type="InterPro" id="IPR001525">
    <property type="entry name" value="C5_MeTfrase"/>
</dbReference>
<name>A0A0F9BTF7_9ZZZZ</name>
<evidence type="ECO:0000256" key="2">
    <source>
        <dbReference type="ARBA" id="ARBA00022603"/>
    </source>
</evidence>
<dbReference type="GO" id="GO:0003677">
    <property type="term" value="F:DNA binding"/>
    <property type="evidence" value="ECO:0007669"/>
    <property type="project" value="TreeGrafter"/>
</dbReference>
<dbReference type="EMBL" id="LAZR01050298">
    <property type="protein sequence ID" value="KKK87661.1"/>
    <property type="molecule type" value="Genomic_DNA"/>
</dbReference>
<keyword evidence="2" id="KW-0489">Methyltransferase</keyword>
<evidence type="ECO:0000256" key="1">
    <source>
        <dbReference type="ARBA" id="ARBA00011975"/>
    </source>
</evidence>
<comment type="caution">
    <text evidence="5">The sequence shown here is derived from an EMBL/GenBank/DDBJ whole genome shotgun (WGS) entry which is preliminary data.</text>
</comment>
<dbReference type="InterPro" id="IPR029063">
    <property type="entry name" value="SAM-dependent_MTases_sf"/>
</dbReference>
<gene>
    <name evidence="5" type="ORF">LCGC14_2751020</name>
</gene>
<evidence type="ECO:0000256" key="3">
    <source>
        <dbReference type="ARBA" id="ARBA00022679"/>
    </source>
</evidence>
<dbReference type="EC" id="2.1.1.37" evidence="1"/>
<dbReference type="GO" id="GO:0003886">
    <property type="term" value="F:DNA (cytosine-5-)-methyltransferase activity"/>
    <property type="evidence" value="ECO:0007669"/>
    <property type="project" value="UniProtKB-EC"/>
</dbReference>
<accession>A0A0F9BTF7</accession>
<dbReference type="Gene3D" id="3.90.120.10">
    <property type="entry name" value="DNA Methylase, subunit A, domain 2"/>
    <property type="match status" value="1"/>
</dbReference>
<dbReference type="InterPro" id="IPR050390">
    <property type="entry name" value="C5-Methyltransferase"/>
</dbReference>
<evidence type="ECO:0000256" key="4">
    <source>
        <dbReference type="ARBA" id="ARBA00022691"/>
    </source>
</evidence>
<dbReference type="GO" id="GO:0032259">
    <property type="term" value="P:methylation"/>
    <property type="evidence" value="ECO:0007669"/>
    <property type="project" value="UniProtKB-KW"/>
</dbReference>
<feature type="non-terminal residue" evidence="5">
    <location>
        <position position="1"/>
    </location>
</feature>
<proteinExistence type="predicted"/>
<dbReference type="PANTHER" id="PTHR10629:SF52">
    <property type="entry name" value="DNA (CYTOSINE-5)-METHYLTRANSFERASE 1"/>
    <property type="match status" value="1"/>
</dbReference>